<feature type="region of interest" description="Disordered" evidence="1">
    <location>
        <begin position="465"/>
        <end position="501"/>
    </location>
</feature>
<organism evidence="2 3">
    <name type="scientific">Sphaerobolus stellatus (strain SS14)</name>
    <dbReference type="NCBI Taxonomy" id="990650"/>
    <lineage>
        <taxon>Eukaryota</taxon>
        <taxon>Fungi</taxon>
        <taxon>Dikarya</taxon>
        <taxon>Basidiomycota</taxon>
        <taxon>Agaricomycotina</taxon>
        <taxon>Agaricomycetes</taxon>
        <taxon>Phallomycetidae</taxon>
        <taxon>Geastrales</taxon>
        <taxon>Sphaerobolaceae</taxon>
        <taxon>Sphaerobolus</taxon>
    </lineage>
</organism>
<proteinExistence type="predicted"/>
<dbReference type="Proteomes" id="UP000054279">
    <property type="component" value="Unassembled WGS sequence"/>
</dbReference>
<reference evidence="2 3" key="1">
    <citation type="submission" date="2014-06" db="EMBL/GenBank/DDBJ databases">
        <title>Evolutionary Origins and Diversification of the Mycorrhizal Mutualists.</title>
        <authorList>
            <consortium name="DOE Joint Genome Institute"/>
            <consortium name="Mycorrhizal Genomics Consortium"/>
            <person name="Kohler A."/>
            <person name="Kuo A."/>
            <person name="Nagy L.G."/>
            <person name="Floudas D."/>
            <person name="Copeland A."/>
            <person name="Barry K.W."/>
            <person name="Cichocki N."/>
            <person name="Veneault-Fourrey C."/>
            <person name="LaButti K."/>
            <person name="Lindquist E.A."/>
            <person name="Lipzen A."/>
            <person name="Lundell T."/>
            <person name="Morin E."/>
            <person name="Murat C."/>
            <person name="Riley R."/>
            <person name="Ohm R."/>
            <person name="Sun H."/>
            <person name="Tunlid A."/>
            <person name="Henrissat B."/>
            <person name="Grigoriev I.V."/>
            <person name="Hibbett D.S."/>
            <person name="Martin F."/>
        </authorList>
    </citation>
    <scope>NUCLEOTIDE SEQUENCE [LARGE SCALE GENOMIC DNA]</scope>
    <source>
        <strain evidence="2 3">SS14</strain>
    </source>
</reference>
<feature type="compositionally biased region" description="Low complexity" evidence="1">
    <location>
        <begin position="345"/>
        <end position="356"/>
    </location>
</feature>
<dbReference type="EMBL" id="KN837421">
    <property type="protein sequence ID" value="KIJ25310.1"/>
    <property type="molecule type" value="Genomic_DNA"/>
</dbReference>
<feature type="compositionally biased region" description="Polar residues" evidence="1">
    <location>
        <begin position="305"/>
        <end position="320"/>
    </location>
</feature>
<feature type="compositionally biased region" description="Basic and acidic residues" evidence="1">
    <location>
        <begin position="481"/>
        <end position="501"/>
    </location>
</feature>
<keyword evidence="3" id="KW-1185">Reference proteome</keyword>
<accession>A0A0C9UJ77</accession>
<evidence type="ECO:0000256" key="1">
    <source>
        <dbReference type="SAM" id="MobiDB-lite"/>
    </source>
</evidence>
<feature type="compositionally biased region" description="Acidic residues" evidence="1">
    <location>
        <begin position="465"/>
        <end position="475"/>
    </location>
</feature>
<evidence type="ECO:0000313" key="2">
    <source>
        <dbReference type="EMBL" id="KIJ25310.1"/>
    </source>
</evidence>
<sequence>MVTDLNQSSSKRYLQDADRVSWRRPIAEPDYQNGGFFRVGDVLFESEGGMNLDRVVNACVSHDHALNQENSVVVPEFNLLENSPKHVHIVRVSSPLASVHAKYTFTSRARMNVDRTKINYESSINILRTKHRGAVLIYEPHEAPEFTLKSLNLSFEWILENLTWVETHAKRCGFYPKMEGDGLRFLTGAVHVEKWAWVVWKKLNQNIELNLGIDPKVSGEGEEPFWKNQGLFIKMGLLPQTPDTIGPATPQDIVDANENLVRNHDNSEQNKPEGDPYIIWHNFARPQTILFSGFKHQRKKRSKESSGSPTNLNMSWTNISLEDIDGSNEEESDSEESESDDSDVDSSSSISSSSSSDSHKMRRRARKHSEDGSPNIPIDKLNDPDEVILRYLLGMSPADVTHALIHSECHSRKIQELSYKDGYENAIGAWLVHYQPEIVVREGVNVKIAYFTHRAFVPVYLYGEEEEEEEREEEESVRATLEAERTSRRASRGEIQRYISE</sequence>
<evidence type="ECO:0000313" key="3">
    <source>
        <dbReference type="Proteomes" id="UP000054279"/>
    </source>
</evidence>
<dbReference type="HOGENOM" id="CLU_544194_0_0_1"/>
<protein>
    <submittedName>
        <fullName evidence="2">Uncharacterized protein</fullName>
    </submittedName>
</protein>
<name>A0A0C9UJ77_SPHS4</name>
<feature type="compositionally biased region" description="Acidic residues" evidence="1">
    <location>
        <begin position="322"/>
        <end position="344"/>
    </location>
</feature>
<feature type="region of interest" description="Disordered" evidence="1">
    <location>
        <begin position="294"/>
        <end position="380"/>
    </location>
</feature>
<dbReference type="AlphaFoldDB" id="A0A0C9UJ77"/>
<gene>
    <name evidence="2" type="ORF">M422DRAFT_273728</name>
</gene>